<gene>
    <name evidence="3" type="ORF">ACFOSS_16645</name>
</gene>
<dbReference type="SUPFAM" id="SSF53756">
    <property type="entry name" value="UDP-Glycosyltransferase/glycogen phosphorylase"/>
    <property type="match status" value="1"/>
</dbReference>
<keyword evidence="4" id="KW-1185">Reference proteome</keyword>
<dbReference type="PANTHER" id="PTHR12526">
    <property type="entry name" value="GLYCOSYLTRANSFERASE"/>
    <property type="match status" value="1"/>
</dbReference>
<feature type="domain" description="Glycosyl transferase family 1" evidence="2">
    <location>
        <begin position="194"/>
        <end position="343"/>
    </location>
</feature>
<evidence type="ECO:0000313" key="4">
    <source>
        <dbReference type="Proteomes" id="UP001595692"/>
    </source>
</evidence>
<keyword evidence="1" id="KW-0812">Transmembrane</keyword>
<proteinExistence type="predicted"/>
<sequence>MNYNSEKKRVIVFHEYGEPKHYVGLSMLIKNNSWETEKYIEFSPIKLFVKAILSKQYAKALKALYDLVFIIFCYLFPFVLRGRIAVIGIAPLDAKLLFMRRVLSKCIIVYHSSWLYWDGTKYPKNNIFFKKATEECWRGFLTRDVSSFATVTDKVALEIQDNFNISEQKFTVVYHAFDEKIFTCHSIEVVDIPSVIYAGRLVESKGIDLILKLAQLHPSIRFEFAGQGPLEGIIREKAKVLSNIVCHGFISKPEQLARVFNRSQIVVLPSQRTETWEELFGIALIEAMACGCVPITTDHYGPSVIFDNSELLHHCFDEQSFYNNADQAINTLFSNPEKLRHYRQLAIDSATRFNLLSISKAWEQVISNALHNSEQS</sequence>
<feature type="transmembrane region" description="Helical" evidence="1">
    <location>
        <begin position="63"/>
        <end position="80"/>
    </location>
</feature>
<evidence type="ECO:0000256" key="1">
    <source>
        <dbReference type="SAM" id="Phobius"/>
    </source>
</evidence>
<dbReference type="GO" id="GO:0016757">
    <property type="term" value="F:glycosyltransferase activity"/>
    <property type="evidence" value="ECO:0007669"/>
    <property type="project" value="UniProtKB-KW"/>
</dbReference>
<accession>A0ABV8CSP9</accession>
<dbReference type="CDD" id="cd03801">
    <property type="entry name" value="GT4_PimA-like"/>
    <property type="match status" value="1"/>
</dbReference>
<reference evidence="4" key="1">
    <citation type="journal article" date="2019" name="Int. J. Syst. Evol. Microbiol.">
        <title>The Global Catalogue of Microorganisms (GCM) 10K type strain sequencing project: providing services to taxonomists for standard genome sequencing and annotation.</title>
        <authorList>
            <consortium name="The Broad Institute Genomics Platform"/>
            <consortium name="The Broad Institute Genome Sequencing Center for Infectious Disease"/>
            <person name="Wu L."/>
            <person name="Ma J."/>
        </authorList>
    </citation>
    <scope>NUCLEOTIDE SEQUENCE [LARGE SCALE GENOMIC DNA]</scope>
    <source>
        <strain evidence="4">CCUG 54939</strain>
    </source>
</reference>
<keyword evidence="3" id="KW-0328">Glycosyltransferase</keyword>
<dbReference type="EMBL" id="JBHSAF010000015">
    <property type="protein sequence ID" value="MFC3915073.1"/>
    <property type="molecule type" value="Genomic_DNA"/>
</dbReference>
<protein>
    <submittedName>
        <fullName evidence="3">Glycosyltransferase family 4 protein</fullName>
        <ecNumber evidence="3">2.4.-.-</ecNumber>
    </submittedName>
</protein>
<keyword evidence="3" id="KW-0808">Transferase</keyword>
<organism evidence="3 4">
    <name type="scientific">Pseudaeromonas sharmana</name>
    <dbReference type="NCBI Taxonomy" id="328412"/>
    <lineage>
        <taxon>Bacteria</taxon>
        <taxon>Pseudomonadati</taxon>
        <taxon>Pseudomonadota</taxon>
        <taxon>Gammaproteobacteria</taxon>
        <taxon>Aeromonadales</taxon>
        <taxon>Aeromonadaceae</taxon>
        <taxon>Pseudaeromonas</taxon>
    </lineage>
</organism>
<comment type="caution">
    <text evidence="3">The sequence shown here is derived from an EMBL/GenBank/DDBJ whole genome shotgun (WGS) entry which is preliminary data.</text>
</comment>
<dbReference type="Proteomes" id="UP001595692">
    <property type="component" value="Unassembled WGS sequence"/>
</dbReference>
<evidence type="ECO:0000259" key="2">
    <source>
        <dbReference type="Pfam" id="PF00534"/>
    </source>
</evidence>
<dbReference type="RefSeq" id="WP_377154726.1">
    <property type="nucleotide sequence ID" value="NZ_JBHSAF010000015.1"/>
</dbReference>
<dbReference type="InterPro" id="IPR001296">
    <property type="entry name" value="Glyco_trans_1"/>
</dbReference>
<keyword evidence="1" id="KW-0472">Membrane</keyword>
<dbReference type="EC" id="2.4.-.-" evidence="3"/>
<dbReference type="Pfam" id="PF00534">
    <property type="entry name" value="Glycos_transf_1"/>
    <property type="match status" value="1"/>
</dbReference>
<keyword evidence="1" id="KW-1133">Transmembrane helix</keyword>
<name>A0ABV8CSP9_9GAMM</name>
<evidence type="ECO:0000313" key="3">
    <source>
        <dbReference type="EMBL" id="MFC3915073.1"/>
    </source>
</evidence>
<dbReference type="Gene3D" id="3.40.50.2000">
    <property type="entry name" value="Glycogen Phosphorylase B"/>
    <property type="match status" value="1"/>
</dbReference>